<organism evidence="4 6">
    <name type="scientific">Rhodotorula toruloides</name>
    <name type="common">Yeast</name>
    <name type="synonym">Rhodosporidium toruloides</name>
    <dbReference type="NCBI Taxonomy" id="5286"/>
    <lineage>
        <taxon>Eukaryota</taxon>
        <taxon>Fungi</taxon>
        <taxon>Dikarya</taxon>
        <taxon>Basidiomycota</taxon>
        <taxon>Pucciniomycotina</taxon>
        <taxon>Microbotryomycetes</taxon>
        <taxon>Sporidiobolales</taxon>
        <taxon>Sporidiobolaceae</taxon>
        <taxon>Rhodotorula</taxon>
    </lineage>
</organism>
<dbReference type="PRINTS" id="PR00081">
    <property type="entry name" value="GDHRDH"/>
</dbReference>
<dbReference type="AlphaFoldDB" id="A0A0K3CIQ3"/>
<protein>
    <recommendedName>
        <fullName evidence="8">Short-chain dehydrogenase/reductase SDR family protein</fullName>
    </recommendedName>
</protein>
<dbReference type="Proteomes" id="UP000199069">
    <property type="component" value="Unassembled WGS sequence"/>
</dbReference>
<gene>
    <name evidence="4" type="primary">FGENESH: predicted gene_10.242</name>
    <name evidence="5" type="ORF">AAT19DRAFT_9581</name>
    <name evidence="4" type="ORF">BN2166_0054050</name>
</gene>
<keyword evidence="2" id="KW-0560">Oxidoreductase</keyword>
<sequence length="248" mass="26389">MPAANPRVWLVTGSSRGLGLAIATAALDSGDSVIATARKTSDLQHLVDKYGHRVFPLALDVSKNEEVVEVVEKGCAHFNRIDVVVNNAGYANTAAVEDIEVSDFEAQINTNLLGVFYVSKAVSGLSAYQAAKWAVGGFSTVLSKEVAPLGIKVTVLEPRGIRTDWAGSSMAIPPVSEPYQQTVGAFAAFLRSSAGTEPSIPSRIAAIILRLLDQPEPPLRILIGPDEWREVSLSSAEHGTEVDRSVPL</sequence>
<evidence type="ECO:0000256" key="1">
    <source>
        <dbReference type="ARBA" id="ARBA00006484"/>
    </source>
</evidence>
<dbReference type="EMBL" id="CWKI01000010">
    <property type="protein sequence ID" value="CTR09544.1"/>
    <property type="molecule type" value="Genomic_DNA"/>
</dbReference>
<evidence type="ECO:0000256" key="2">
    <source>
        <dbReference type="ARBA" id="ARBA00023002"/>
    </source>
</evidence>
<dbReference type="Pfam" id="PF00106">
    <property type="entry name" value="adh_short"/>
    <property type="match status" value="1"/>
</dbReference>
<dbReference type="InterPro" id="IPR002347">
    <property type="entry name" value="SDR_fam"/>
</dbReference>
<dbReference type="PRINTS" id="PR00080">
    <property type="entry name" value="SDRFAMILY"/>
</dbReference>
<reference evidence="5 7" key="2">
    <citation type="journal article" date="2018" name="Elife">
        <title>Functional genomics of lipid metabolism in the oleaginous yeast Rhodosporidium toruloides.</title>
        <authorList>
            <person name="Coradetti S.T."/>
            <person name="Pinel D."/>
            <person name="Geiselman G."/>
            <person name="Ito M."/>
            <person name="Mondo S."/>
            <person name="Reilly M.C."/>
            <person name="Cheng Y.F."/>
            <person name="Bauer S."/>
            <person name="Grigoriev I."/>
            <person name="Gladden J.M."/>
            <person name="Simmons B.A."/>
            <person name="Brem R."/>
            <person name="Arkin A.P."/>
            <person name="Skerker J.M."/>
        </authorList>
    </citation>
    <scope>NUCLEOTIDE SEQUENCE [LARGE SCALE GENOMIC DNA]</scope>
    <source>
        <strain evidence="5 7">NBRC 0880</strain>
    </source>
</reference>
<dbReference type="InterPro" id="IPR051911">
    <property type="entry name" value="SDR_oxidoreductase"/>
</dbReference>
<dbReference type="PANTHER" id="PTHR43976:SF16">
    <property type="entry name" value="SHORT-CHAIN DEHYDROGENASE_REDUCTASE FAMILY PROTEIN"/>
    <property type="match status" value="1"/>
</dbReference>
<dbReference type="SUPFAM" id="SSF51735">
    <property type="entry name" value="NAD(P)-binding Rossmann-fold domains"/>
    <property type="match status" value="1"/>
</dbReference>
<dbReference type="EMBL" id="LCTV02000010">
    <property type="protein sequence ID" value="PRQ72242.1"/>
    <property type="molecule type" value="Genomic_DNA"/>
</dbReference>
<proteinExistence type="inferred from homology"/>
<dbReference type="OMA" id="MARIWFV"/>
<dbReference type="InterPro" id="IPR036291">
    <property type="entry name" value="NAD(P)-bd_dom_sf"/>
</dbReference>
<evidence type="ECO:0000313" key="7">
    <source>
        <dbReference type="Proteomes" id="UP000239560"/>
    </source>
</evidence>
<reference evidence="4 6" key="1">
    <citation type="submission" date="2015-07" db="EMBL/GenBank/DDBJ databases">
        <authorList>
            <person name="Cajimat M.N.B."/>
            <person name="Milazzo M.L."/>
            <person name="Fulhorst C.F."/>
        </authorList>
    </citation>
    <scope>NUCLEOTIDE SEQUENCE [LARGE SCALE GENOMIC DNA]</scope>
    <source>
        <strain evidence="4">Single colony</strain>
    </source>
</reference>
<evidence type="ECO:0008006" key="8">
    <source>
        <dbReference type="Google" id="ProtNLM"/>
    </source>
</evidence>
<evidence type="ECO:0000256" key="3">
    <source>
        <dbReference type="RuleBase" id="RU000363"/>
    </source>
</evidence>
<dbReference type="Gene3D" id="3.40.50.720">
    <property type="entry name" value="NAD(P)-binding Rossmann-like Domain"/>
    <property type="match status" value="1"/>
</dbReference>
<accession>A0A0K3CIQ3</accession>
<keyword evidence="6" id="KW-1185">Reference proteome</keyword>
<comment type="similarity">
    <text evidence="1 3">Belongs to the short-chain dehydrogenases/reductases (SDR) family.</text>
</comment>
<evidence type="ECO:0000313" key="5">
    <source>
        <dbReference type="EMBL" id="PRQ72242.1"/>
    </source>
</evidence>
<evidence type="ECO:0000313" key="4">
    <source>
        <dbReference type="EMBL" id="CTR09544.1"/>
    </source>
</evidence>
<dbReference type="GO" id="GO:0016491">
    <property type="term" value="F:oxidoreductase activity"/>
    <property type="evidence" value="ECO:0007669"/>
    <property type="project" value="UniProtKB-KW"/>
</dbReference>
<dbReference type="STRING" id="5286.A0A0K3CIQ3"/>
<dbReference type="Proteomes" id="UP000239560">
    <property type="component" value="Unassembled WGS sequence"/>
</dbReference>
<dbReference type="OrthoDB" id="498125at2759"/>
<dbReference type="PANTHER" id="PTHR43976">
    <property type="entry name" value="SHORT CHAIN DEHYDROGENASE"/>
    <property type="match status" value="1"/>
</dbReference>
<evidence type="ECO:0000313" key="6">
    <source>
        <dbReference type="Proteomes" id="UP000199069"/>
    </source>
</evidence>
<name>A0A0K3CIQ3_RHOTO</name>